<gene>
    <name evidence="2" type="ORF">GCM10011609_27540</name>
</gene>
<keyword evidence="3" id="KW-1185">Reference proteome</keyword>
<protein>
    <submittedName>
        <fullName evidence="2">Uncharacterized protein</fullName>
    </submittedName>
</protein>
<reference evidence="3" key="1">
    <citation type="journal article" date="2019" name="Int. J. Syst. Evol. Microbiol.">
        <title>The Global Catalogue of Microorganisms (GCM) 10K type strain sequencing project: providing services to taxonomists for standard genome sequencing and annotation.</title>
        <authorList>
            <consortium name="The Broad Institute Genomics Platform"/>
            <consortium name="The Broad Institute Genome Sequencing Center for Infectious Disease"/>
            <person name="Wu L."/>
            <person name="Ma J."/>
        </authorList>
    </citation>
    <scope>NUCLEOTIDE SEQUENCE [LARGE SCALE GENOMIC DNA]</scope>
    <source>
        <strain evidence="3">CGMCC 4.7319</strain>
    </source>
</reference>
<dbReference type="EMBL" id="BMNC01000003">
    <property type="protein sequence ID" value="GGM89190.1"/>
    <property type="molecule type" value="Genomic_DNA"/>
</dbReference>
<organism evidence="2 3">
    <name type="scientific">Lentzea pudingi</name>
    <dbReference type="NCBI Taxonomy" id="1789439"/>
    <lineage>
        <taxon>Bacteria</taxon>
        <taxon>Bacillati</taxon>
        <taxon>Actinomycetota</taxon>
        <taxon>Actinomycetes</taxon>
        <taxon>Pseudonocardiales</taxon>
        <taxon>Pseudonocardiaceae</taxon>
        <taxon>Lentzea</taxon>
    </lineage>
</organism>
<comment type="caution">
    <text evidence="2">The sequence shown here is derived from an EMBL/GenBank/DDBJ whole genome shotgun (WGS) entry which is preliminary data.</text>
</comment>
<evidence type="ECO:0000313" key="3">
    <source>
        <dbReference type="Proteomes" id="UP000597656"/>
    </source>
</evidence>
<feature type="region of interest" description="Disordered" evidence="1">
    <location>
        <begin position="66"/>
        <end position="94"/>
    </location>
</feature>
<sequence>MTDSTNHRVTLDGMSWQIAPADVAKVIAEIEGAMANGTVARLSLFDEDGAATVFFNGRLVTSVVVDNGNGPRPTEISGRVGSGAGQPRQSELPN</sequence>
<accession>A0ABQ2HV82</accession>
<name>A0ABQ2HV82_9PSEU</name>
<evidence type="ECO:0000256" key="1">
    <source>
        <dbReference type="SAM" id="MobiDB-lite"/>
    </source>
</evidence>
<dbReference type="RefSeq" id="WP_189155058.1">
    <property type="nucleotide sequence ID" value="NZ_BMNC01000003.1"/>
</dbReference>
<dbReference type="Proteomes" id="UP000597656">
    <property type="component" value="Unassembled WGS sequence"/>
</dbReference>
<proteinExistence type="predicted"/>
<evidence type="ECO:0000313" key="2">
    <source>
        <dbReference type="EMBL" id="GGM89190.1"/>
    </source>
</evidence>